<protein>
    <submittedName>
        <fullName evidence="3">Copper chaperone</fullName>
    </submittedName>
</protein>
<feature type="domain" description="HMA" evidence="2">
    <location>
        <begin position="1"/>
        <end position="63"/>
    </location>
</feature>
<keyword evidence="1" id="KW-0479">Metal-binding</keyword>
<organism evidence="3 4">
    <name type="scientific">Labrys monachus</name>
    <dbReference type="NCBI Taxonomy" id="217067"/>
    <lineage>
        <taxon>Bacteria</taxon>
        <taxon>Pseudomonadati</taxon>
        <taxon>Pseudomonadota</taxon>
        <taxon>Alphaproteobacteria</taxon>
        <taxon>Hyphomicrobiales</taxon>
        <taxon>Xanthobacteraceae</taxon>
        <taxon>Labrys</taxon>
    </lineage>
</organism>
<dbReference type="InterPro" id="IPR006121">
    <property type="entry name" value="HMA_dom"/>
</dbReference>
<reference evidence="3 4" key="1">
    <citation type="submission" date="2023-07" db="EMBL/GenBank/DDBJ databases">
        <title>Genomic Encyclopedia of Type Strains, Phase IV (KMG-IV): sequencing the most valuable type-strain genomes for metagenomic binning, comparative biology and taxonomic classification.</title>
        <authorList>
            <person name="Goeker M."/>
        </authorList>
    </citation>
    <scope>NUCLEOTIDE SEQUENCE [LARGE SCALE GENOMIC DNA]</scope>
    <source>
        <strain evidence="3 4">DSM 5896</strain>
    </source>
</reference>
<dbReference type="PROSITE" id="PS50846">
    <property type="entry name" value="HMA_2"/>
    <property type="match status" value="1"/>
</dbReference>
<dbReference type="PROSITE" id="PS01047">
    <property type="entry name" value="HMA_1"/>
    <property type="match status" value="1"/>
</dbReference>
<dbReference type="CDD" id="cd00371">
    <property type="entry name" value="HMA"/>
    <property type="match status" value="1"/>
</dbReference>
<sequence>MITLKIPDMSCSHCVRTIGGAVKAIDPAASVDADLAAHIVRIGSEADEALLRQAIADAGYDNEKLAG</sequence>
<dbReference type="Gene3D" id="3.30.70.100">
    <property type="match status" value="1"/>
</dbReference>
<evidence type="ECO:0000313" key="3">
    <source>
        <dbReference type="EMBL" id="MDQ0393567.1"/>
    </source>
</evidence>
<keyword evidence="4" id="KW-1185">Reference proteome</keyword>
<dbReference type="InterPro" id="IPR036163">
    <property type="entry name" value="HMA_dom_sf"/>
</dbReference>
<name>A0ABU0FG24_9HYPH</name>
<dbReference type="RefSeq" id="WP_307429065.1">
    <property type="nucleotide sequence ID" value="NZ_JAUSVK010000001.1"/>
</dbReference>
<proteinExistence type="predicted"/>
<accession>A0ABU0FG24</accession>
<evidence type="ECO:0000313" key="4">
    <source>
        <dbReference type="Proteomes" id="UP001237448"/>
    </source>
</evidence>
<dbReference type="InterPro" id="IPR017969">
    <property type="entry name" value="Heavy-metal-associated_CS"/>
</dbReference>
<evidence type="ECO:0000256" key="1">
    <source>
        <dbReference type="ARBA" id="ARBA00022723"/>
    </source>
</evidence>
<dbReference type="EMBL" id="JAUSVK010000001">
    <property type="protein sequence ID" value="MDQ0393567.1"/>
    <property type="molecule type" value="Genomic_DNA"/>
</dbReference>
<dbReference type="Pfam" id="PF00403">
    <property type="entry name" value="HMA"/>
    <property type="match status" value="1"/>
</dbReference>
<dbReference type="SUPFAM" id="SSF55008">
    <property type="entry name" value="HMA, heavy metal-associated domain"/>
    <property type="match status" value="1"/>
</dbReference>
<comment type="caution">
    <text evidence="3">The sequence shown here is derived from an EMBL/GenBank/DDBJ whole genome shotgun (WGS) entry which is preliminary data.</text>
</comment>
<evidence type="ECO:0000259" key="2">
    <source>
        <dbReference type="PROSITE" id="PS50846"/>
    </source>
</evidence>
<dbReference type="Proteomes" id="UP001237448">
    <property type="component" value="Unassembled WGS sequence"/>
</dbReference>
<gene>
    <name evidence="3" type="ORF">J3R73_003359</name>
</gene>